<dbReference type="InterPro" id="IPR036388">
    <property type="entry name" value="WH-like_DNA-bd_sf"/>
</dbReference>
<dbReference type="PROSITE" id="PS50949">
    <property type="entry name" value="HTH_GNTR"/>
    <property type="match status" value="1"/>
</dbReference>
<keyword evidence="2" id="KW-0238">DNA-binding</keyword>
<feature type="domain" description="HTH gntR-type" evidence="4">
    <location>
        <begin position="13"/>
        <end position="81"/>
    </location>
</feature>
<evidence type="ECO:0000313" key="6">
    <source>
        <dbReference type="Proteomes" id="UP000886796"/>
    </source>
</evidence>
<evidence type="ECO:0000256" key="1">
    <source>
        <dbReference type="ARBA" id="ARBA00023015"/>
    </source>
</evidence>
<dbReference type="GO" id="GO:0003677">
    <property type="term" value="F:DNA binding"/>
    <property type="evidence" value="ECO:0007669"/>
    <property type="project" value="UniProtKB-KW"/>
</dbReference>
<organism evidence="5 6">
    <name type="scientific">Candidatus Faecousia excrementigallinarum</name>
    <dbReference type="NCBI Taxonomy" id="2840806"/>
    <lineage>
        <taxon>Bacteria</taxon>
        <taxon>Bacillati</taxon>
        <taxon>Bacillota</taxon>
        <taxon>Clostridia</taxon>
        <taxon>Eubacteriales</taxon>
        <taxon>Oscillospiraceae</taxon>
        <taxon>Faecousia</taxon>
    </lineage>
</organism>
<dbReference type="InterPro" id="IPR000524">
    <property type="entry name" value="Tscrpt_reg_HTH_GntR"/>
</dbReference>
<dbReference type="PANTHER" id="PTHR38445">
    <property type="entry name" value="HTH-TYPE TRANSCRIPTIONAL REPRESSOR YTRA"/>
    <property type="match status" value="1"/>
</dbReference>
<dbReference type="Pfam" id="PF00392">
    <property type="entry name" value="GntR"/>
    <property type="match status" value="1"/>
</dbReference>
<keyword evidence="1" id="KW-0805">Transcription regulation</keyword>
<dbReference type="CDD" id="cd07377">
    <property type="entry name" value="WHTH_GntR"/>
    <property type="match status" value="1"/>
</dbReference>
<dbReference type="InterPro" id="IPR036390">
    <property type="entry name" value="WH_DNA-bd_sf"/>
</dbReference>
<dbReference type="EMBL" id="DVFK01000104">
    <property type="protein sequence ID" value="HIQ68317.1"/>
    <property type="molecule type" value="Genomic_DNA"/>
</dbReference>
<evidence type="ECO:0000256" key="3">
    <source>
        <dbReference type="ARBA" id="ARBA00023163"/>
    </source>
</evidence>
<protein>
    <submittedName>
        <fullName evidence="5">GntR family transcriptional regulator</fullName>
    </submittedName>
</protein>
<dbReference type="SMART" id="SM00345">
    <property type="entry name" value="HTH_GNTR"/>
    <property type="match status" value="1"/>
</dbReference>
<name>A0A9D1CMI0_9FIRM</name>
<dbReference type="PANTHER" id="PTHR38445:SF9">
    <property type="entry name" value="HTH-TYPE TRANSCRIPTIONAL REPRESSOR YTRA"/>
    <property type="match status" value="1"/>
</dbReference>
<reference evidence="5" key="2">
    <citation type="journal article" date="2021" name="PeerJ">
        <title>Extensive microbial diversity within the chicken gut microbiome revealed by metagenomics and culture.</title>
        <authorList>
            <person name="Gilroy R."/>
            <person name="Ravi A."/>
            <person name="Getino M."/>
            <person name="Pursley I."/>
            <person name="Horton D.L."/>
            <person name="Alikhan N.F."/>
            <person name="Baker D."/>
            <person name="Gharbi K."/>
            <person name="Hall N."/>
            <person name="Watson M."/>
            <person name="Adriaenssens E.M."/>
            <person name="Foster-Nyarko E."/>
            <person name="Jarju S."/>
            <person name="Secka A."/>
            <person name="Antonio M."/>
            <person name="Oren A."/>
            <person name="Chaudhuri R.R."/>
            <person name="La Ragione R."/>
            <person name="Hildebrand F."/>
            <person name="Pallen M.J."/>
        </authorList>
    </citation>
    <scope>NUCLEOTIDE SEQUENCE</scope>
    <source>
        <strain evidence="5">13361</strain>
    </source>
</reference>
<evidence type="ECO:0000256" key="2">
    <source>
        <dbReference type="ARBA" id="ARBA00023125"/>
    </source>
</evidence>
<dbReference type="SUPFAM" id="SSF46785">
    <property type="entry name" value="Winged helix' DNA-binding domain"/>
    <property type="match status" value="1"/>
</dbReference>
<reference evidence="5" key="1">
    <citation type="submission" date="2020-10" db="EMBL/GenBank/DDBJ databases">
        <authorList>
            <person name="Gilroy R."/>
        </authorList>
    </citation>
    <scope>NUCLEOTIDE SEQUENCE</scope>
    <source>
        <strain evidence="5">13361</strain>
    </source>
</reference>
<dbReference type="Proteomes" id="UP000886796">
    <property type="component" value="Unassembled WGS sequence"/>
</dbReference>
<sequence>MVDFGQLQLTDGVPIYLQIIGHLKAGISAGVVKDGDELPSRRTLSALLGVNPNTIQKAFRLLEEEGLISSRTGSKSFVCLSHEQTEDIKQQLPRDESRQYVAHMKAMGMALEETIALIQTIWKEETE</sequence>
<evidence type="ECO:0000259" key="4">
    <source>
        <dbReference type="PROSITE" id="PS50949"/>
    </source>
</evidence>
<dbReference type="Gene3D" id="1.10.10.10">
    <property type="entry name" value="Winged helix-like DNA-binding domain superfamily/Winged helix DNA-binding domain"/>
    <property type="match status" value="1"/>
</dbReference>
<dbReference type="GO" id="GO:0003700">
    <property type="term" value="F:DNA-binding transcription factor activity"/>
    <property type="evidence" value="ECO:0007669"/>
    <property type="project" value="InterPro"/>
</dbReference>
<accession>A0A9D1CMI0</accession>
<gene>
    <name evidence="5" type="ORF">IAB74_07400</name>
</gene>
<dbReference type="PRINTS" id="PR00035">
    <property type="entry name" value="HTHGNTR"/>
</dbReference>
<proteinExistence type="predicted"/>
<evidence type="ECO:0000313" key="5">
    <source>
        <dbReference type="EMBL" id="HIQ68317.1"/>
    </source>
</evidence>
<dbReference type="AlphaFoldDB" id="A0A9D1CMI0"/>
<keyword evidence="3" id="KW-0804">Transcription</keyword>
<comment type="caution">
    <text evidence="5">The sequence shown here is derived from an EMBL/GenBank/DDBJ whole genome shotgun (WGS) entry which is preliminary data.</text>
</comment>